<evidence type="ECO:0000313" key="2">
    <source>
        <dbReference type="EMBL" id="KAJ9562415.1"/>
    </source>
</evidence>
<keyword evidence="3" id="KW-1185">Reference proteome</keyword>
<accession>A0AA38WQY2</accession>
<dbReference type="AlphaFoldDB" id="A0AA38WQY2"/>
<feature type="region of interest" description="Disordered" evidence="1">
    <location>
        <begin position="64"/>
        <end position="107"/>
    </location>
</feature>
<organism evidence="2 3">
    <name type="scientific">Centaurea solstitialis</name>
    <name type="common">yellow star-thistle</name>
    <dbReference type="NCBI Taxonomy" id="347529"/>
    <lineage>
        <taxon>Eukaryota</taxon>
        <taxon>Viridiplantae</taxon>
        <taxon>Streptophyta</taxon>
        <taxon>Embryophyta</taxon>
        <taxon>Tracheophyta</taxon>
        <taxon>Spermatophyta</taxon>
        <taxon>Magnoliopsida</taxon>
        <taxon>eudicotyledons</taxon>
        <taxon>Gunneridae</taxon>
        <taxon>Pentapetalae</taxon>
        <taxon>asterids</taxon>
        <taxon>campanulids</taxon>
        <taxon>Asterales</taxon>
        <taxon>Asteraceae</taxon>
        <taxon>Carduoideae</taxon>
        <taxon>Cardueae</taxon>
        <taxon>Centaureinae</taxon>
        <taxon>Centaurea</taxon>
    </lineage>
</organism>
<dbReference type="InterPro" id="IPR001623">
    <property type="entry name" value="DnaJ_domain"/>
</dbReference>
<gene>
    <name evidence="2" type="ORF">OSB04_007575</name>
</gene>
<evidence type="ECO:0000256" key="1">
    <source>
        <dbReference type="SAM" id="MobiDB-lite"/>
    </source>
</evidence>
<protein>
    <recommendedName>
        <fullName evidence="4">J domain-containing protein</fullName>
    </recommendedName>
</protein>
<name>A0AA38WQY2_9ASTR</name>
<evidence type="ECO:0000313" key="3">
    <source>
        <dbReference type="Proteomes" id="UP001172457"/>
    </source>
</evidence>
<dbReference type="Gene3D" id="1.10.287.110">
    <property type="entry name" value="DnaJ domain"/>
    <property type="match status" value="1"/>
</dbReference>
<dbReference type="InterPro" id="IPR036869">
    <property type="entry name" value="J_dom_sf"/>
</dbReference>
<proteinExistence type="predicted"/>
<dbReference type="EMBL" id="JARYMX010000002">
    <property type="protein sequence ID" value="KAJ9562415.1"/>
    <property type="molecule type" value="Genomic_DNA"/>
</dbReference>
<sequence length="107" mass="11900">MAKRAMLIALVGTLVHNSGNFNIYGHHDGTDELLVISRPTHISTLYALISGGIKPSDAASEVKKAYRKADLRHHPDKVTPLEKNPRSATEHDDSDYVHRGDPELYRT</sequence>
<comment type="caution">
    <text evidence="2">The sequence shown here is derived from an EMBL/GenBank/DDBJ whole genome shotgun (WGS) entry which is preliminary data.</text>
</comment>
<reference evidence="2" key="1">
    <citation type="submission" date="2023-03" db="EMBL/GenBank/DDBJ databases">
        <title>Chromosome-scale reference genome and RAD-based genetic map of yellow starthistle (Centaurea solstitialis) reveal putative structural variation and QTLs associated with invader traits.</title>
        <authorList>
            <person name="Reatini B."/>
            <person name="Cang F.A."/>
            <person name="Jiang Q."/>
            <person name="Mckibben M.T.W."/>
            <person name="Barker M.S."/>
            <person name="Rieseberg L.H."/>
            <person name="Dlugosch K.M."/>
        </authorList>
    </citation>
    <scope>NUCLEOTIDE SEQUENCE</scope>
    <source>
        <strain evidence="2">CAN-66</strain>
        <tissue evidence="2">Leaf</tissue>
    </source>
</reference>
<dbReference type="Proteomes" id="UP001172457">
    <property type="component" value="Chromosome 2"/>
</dbReference>
<evidence type="ECO:0008006" key="4">
    <source>
        <dbReference type="Google" id="ProtNLM"/>
    </source>
</evidence>
<dbReference type="SUPFAM" id="SSF46565">
    <property type="entry name" value="Chaperone J-domain"/>
    <property type="match status" value="1"/>
</dbReference>
<dbReference type="CDD" id="cd06257">
    <property type="entry name" value="DnaJ"/>
    <property type="match status" value="1"/>
</dbReference>